<evidence type="ECO:0000313" key="3">
    <source>
        <dbReference type="Proteomes" id="UP000472271"/>
    </source>
</evidence>
<evidence type="ECO:0000256" key="1">
    <source>
        <dbReference type="PIRSR" id="PIRSR619791-2"/>
    </source>
</evidence>
<dbReference type="GO" id="GO:0004601">
    <property type="term" value="F:peroxidase activity"/>
    <property type="evidence" value="ECO:0007669"/>
    <property type="project" value="InterPro"/>
</dbReference>
<dbReference type="Ensembl" id="ENSSORT00005026152.1">
    <property type="protein sequence ID" value="ENSSORP00005025393.1"/>
    <property type="gene ID" value="ENSSORG00005012169.1"/>
</dbReference>
<dbReference type="InterPro" id="IPR010255">
    <property type="entry name" value="Haem_peroxidase_sf"/>
</dbReference>
<reference evidence="2" key="3">
    <citation type="submission" date="2025-09" db="UniProtKB">
        <authorList>
            <consortium name="Ensembl"/>
        </authorList>
    </citation>
    <scope>IDENTIFICATION</scope>
</reference>
<dbReference type="PANTHER" id="PTHR11475">
    <property type="entry name" value="OXIDASE/PEROXIDASE"/>
    <property type="match status" value="1"/>
</dbReference>
<feature type="binding site" description="axial binding residue" evidence="1">
    <location>
        <position position="427"/>
    </location>
    <ligand>
        <name>heme b</name>
        <dbReference type="ChEBI" id="CHEBI:60344"/>
    </ligand>
    <ligandPart>
        <name>Fe</name>
        <dbReference type="ChEBI" id="CHEBI:18248"/>
    </ligandPart>
</feature>
<dbReference type="PANTHER" id="PTHR11475:SF63">
    <property type="entry name" value="EOSINOPHIL PEROXIDASE"/>
    <property type="match status" value="1"/>
</dbReference>
<organism evidence="2 3">
    <name type="scientific">Sphaeramia orbicularis</name>
    <name type="common">orbiculate cardinalfish</name>
    <dbReference type="NCBI Taxonomy" id="375764"/>
    <lineage>
        <taxon>Eukaryota</taxon>
        <taxon>Metazoa</taxon>
        <taxon>Chordata</taxon>
        <taxon>Craniata</taxon>
        <taxon>Vertebrata</taxon>
        <taxon>Euteleostomi</taxon>
        <taxon>Actinopterygii</taxon>
        <taxon>Neopterygii</taxon>
        <taxon>Teleostei</taxon>
        <taxon>Neoteleostei</taxon>
        <taxon>Acanthomorphata</taxon>
        <taxon>Gobiaria</taxon>
        <taxon>Kurtiformes</taxon>
        <taxon>Apogonoidei</taxon>
        <taxon>Apogonidae</taxon>
        <taxon>Apogoninae</taxon>
        <taxon>Sphaeramia</taxon>
    </lineage>
</organism>
<dbReference type="AlphaFoldDB" id="A0A673A9M8"/>
<reference evidence="2" key="1">
    <citation type="submission" date="2019-06" db="EMBL/GenBank/DDBJ databases">
        <authorList>
            <consortium name="Wellcome Sanger Institute Data Sharing"/>
        </authorList>
    </citation>
    <scope>NUCLEOTIDE SEQUENCE [LARGE SCALE GENOMIC DNA]</scope>
</reference>
<keyword evidence="3" id="KW-1185">Reference proteome</keyword>
<keyword evidence="1" id="KW-0408">Iron</keyword>
<dbReference type="InterPro" id="IPR019791">
    <property type="entry name" value="Haem_peroxidase_animal"/>
</dbReference>
<dbReference type="Proteomes" id="UP000472271">
    <property type="component" value="Chromosome 6"/>
</dbReference>
<dbReference type="SUPFAM" id="SSF48113">
    <property type="entry name" value="Heme-dependent peroxidases"/>
    <property type="match status" value="1"/>
</dbReference>
<proteinExistence type="predicted"/>
<evidence type="ECO:0000313" key="2">
    <source>
        <dbReference type="Ensembl" id="ENSSORP00005025393.1"/>
    </source>
</evidence>
<dbReference type="InterPro" id="IPR037120">
    <property type="entry name" value="Haem_peroxidase_sf_animal"/>
</dbReference>
<accession>A0A673A9M8</accession>
<name>A0A673A9M8_9TELE</name>
<protein>
    <submittedName>
        <fullName evidence="2">Eosinophil peroxidase</fullName>
    </submittedName>
</protein>
<keyword evidence="1" id="KW-0349">Heme</keyword>
<dbReference type="GO" id="GO:0020037">
    <property type="term" value="F:heme binding"/>
    <property type="evidence" value="ECO:0007669"/>
    <property type="project" value="InterPro"/>
</dbReference>
<dbReference type="Gene3D" id="1.10.640.10">
    <property type="entry name" value="Haem peroxidase domain superfamily, animal type"/>
    <property type="match status" value="1"/>
</dbReference>
<keyword evidence="1" id="KW-0479">Metal-binding</keyword>
<dbReference type="PRINTS" id="PR00457">
    <property type="entry name" value="ANPEROXIDASE"/>
</dbReference>
<reference evidence="2" key="2">
    <citation type="submission" date="2025-08" db="UniProtKB">
        <authorList>
            <consortium name="Ensembl"/>
        </authorList>
    </citation>
    <scope>IDENTIFICATION</scope>
</reference>
<dbReference type="Pfam" id="PF03098">
    <property type="entry name" value="An_peroxidase"/>
    <property type="match status" value="1"/>
</dbReference>
<dbReference type="GO" id="GO:0006979">
    <property type="term" value="P:response to oxidative stress"/>
    <property type="evidence" value="ECO:0007669"/>
    <property type="project" value="InterPro"/>
</dbReference>
<sequence length="677" mass="75417">MKPPYHVYIHTICSIFNVFRVKKSLSEGPLRPSDLLAQFKQTEYRTRTQIRAAELLDNTVELVSSYQILLLYAVTELLSEGDMENLLQVTGCSTESLLRTDHTQPQKQVGGCKHAVFPLATSRTPVLIICPFSSARLLTLLFVIQVRLVSQEVLFTHNDNISLDSTLSHLLVEWGQWIDHDLVLTPQSPSTAAFRTGADCTHTCSRDTPCFPIQIPLSDPRSGIQRCMPFFRSAPSCVPGVLPHRHREQLNAITSFVDASMVYGSSTALASSLRNHSSPLGSMALNSLYSDQDLAYMPFLPRLQAHVDPCGPRNSTTIPRSAPSENITSSNEHLGMIALHTLFLREHNRLVKELHLLNAHWSPDTLYQEARKIMGAIHQILTWEHYLPRILGESAMSRLIPPYKGHNPDVDPTIANVFAAAAFRFAHVTVQPVVTRLGPGYTTDSQHPPLPLHHSLFASWRVVQEGGIDPVLRGLLLSPAKLQTPGQMMVEELTERLFQAQGGMPLDLAALNLQRGRDHGLPGYSSWRRFCGLSVPYSTSDLAEILGNLTLAHKFQILYGTPHNIDVWVGAISEPALPGGRVGPLLSCLLARQFKTLRDGDRFWWERKGVFTSAQRTNLHSVSLSRIICDNTHISHVPADPFSRTERSEDMLPCSHPLIPHLDLNPWKEPETGTDSA</sequence>
<dbReference type="GO" id="GO:0046872">
    <property type="term" value="F:metal ion binding"/>
    <property type="evidence" value="ECO:0007669"/>
    <property type="project" value="UniProtKB-KW"/>
</dbReference>
<dbReference type="PROSITE" id="PS50292">
    <property type="entry name" value="PEROXIDASE_3"/>
    <property type="match status" value="1"/>
</dbReference>
<dbReference type="GO" id="GO:0005615">
    <property type="term" value="C:extracellular space"/>
    <property type="evidence" value="ECO:0007669"/>
    <property type="project" value="TreeGrafter"/>
</dbReference>